<name>A0AAE9HX57_9MONO</name>
<proteinExistence type="inferred from homology"/>
<comment type="similarity">
    <text evidence="1">Belongs to the morbillivirus protein C family.</text>
</comment>
<keyword evidence="4" id="KW-1185">Reference proteome</keyword>
<dbReference type="Proteomes" id="UP001265502">
    <property type="component" value="Segment"/>
</dbReference>
<evidence type="ECO:0000313" key="3">
    <source>
        <dbReference type="EMBL" id="URD31417.1"/>
    </source>
</evidence>
<evidence type="ECO:0000313" key="4">
    <source>
        <dbReference type="Proteomes" id="UP001265502"/>
    </source>
</evidence>
<evidence type="ECO:0000256" key="2">
    <source>
        <dbReference type="ARBA" id="ARBA00020872"/>
    </source>
</evidence>
<dbReference type="EMBL" id="MZ312422">
    <property type="protein sequence ID" value="URD31417.1"/>
    <property type="molecule type" value="Viral_cRNA"/>
</dbReference>
<dbReference type="Pfam" id="PF02725">
    <property type="entry name" value="Paramyxo_NS_C"/>
    <property type="match status" value="1"/>
</dbReference>
<reference evidence="3 4" key="1">
    <citation type="journal article" date="2022" name="Arch. Virol.">
        <title>Classification of new morbillivirus and jeilongvirus sequences from bats sampled in Brazil and Malaysia.</title>
        <authorList>
            <person name="Wells H.L."/>
            <person name="Loh E."/>
            <person name="Nava A."/>
            <person name="Solorio M.R."/>
            <person name="Lee M.H."/>
            <person name="Lee J."/>
            <person name="Sukor J.R.A."/>
            <person name="Navarrete-Macias I."/>
            <person name="Liang E."/>
            <person name="Firth C."/>
            <person name="Epstein J.H."/>
            <person name="Rostal M.K."/>
            <person name="Zambrana-Torrelio C."/>
            <person name="Murray K."/>
            <person name="Daszak P."/>
            <person name="Goldstein T."/>
            <person name="Mazet J.A.K."/>
            <person name="Lee B."/>
            <person name="Hughes T."/>
            <person name="Durigon E."/>
            <person name="Anthony S.J."/>
        </authorList>
    </citation>
    <scope>NUCLEOTIDE SEQUENCE [LARGE SCALE GENOMIC DNA]</scope>
    <source>
        <strain evidence="3">PREDICT/PBZ-1381</strain>
    </source>
</reference>
<dbReference type="InterPro" id="IPR003875">
    <property type="entry name" value="Paramyxovir_NSC"/>
</dbReference>
<evidence type="ECO:0000256" key="1">
    <source>
        <dbReference type="ARBA" id="ARBA00006580"/>
    </source>
</evidence>
<protein>
    <recommendedName>
        <fullName evidence="2">Protein C</fullName>
    </recommendedName>
</protein>
<organism evidence="3 4">
    <name type="scientific">Phyllostomus bat morbillivirus</name>
    <dbReference type="NCBI Taxonomy" id="2853285"/>
    <lineage>
        <taxon>Viruses</taxon>
        <taxon>Riboviria</taxon>
        <taxon>Orthornavirae</taxon>
        <taxon>Negarnaviricota</taxon>
        <taxon>Haploviricotina</taxon>
        <taxon>Monjiviricetes</taxon>
        <taxon>Mononegavirales</taxon>
        <taxon>Paramyxoviridae</taxon>
        <taxon>Orthoparamyxovirinae</taxon>
        <taxon>Morbillivirus</taxon>
        <taxon>Morbillivirus phyllostomi</taxon>
    </lineage>
</organism>
<sequence length="177" mass="20411">MSAKAWNVSRPSGLILSVLKRFRKSASSGTLPSKNLSHPSAQSKTKKILMRISMNHKRQQVAQQDRAHYVQILMDLEKRMDKILEEQMLNDMSPSQDLTYSATMFTVTAVKRLRESRMLTVSWYSQITTVIPMTARERIALMRALVDLVRMIPQNLLQMTGDLLPLLFQLDQQTYQK</sequence>
<accession>A0AAE9HX57</accession>